<accession>A0A8E0RL51</accession>
<dbReference type="OrthoDB" id="10521219at2759"/>
<evidence type="ECO:0000256" key="1">
    <source>
        <dbReference type="SAM" id="MobiDB-lite"/>
    </source>
</evidence>
<feature type="region of interest" description="Disordered" evidence="1">
    <location>
        <begin position="27"/>
        <end position="58"/>
    </location>
</feature>
<proteinExistence type="predicted"/>
<name>A0A8E0RL51_9TREM</name>
<dbReference type="AlphaFoldDB" id="A0A8E0RL51"/>
<feature type="compositionally biased region" description="Basic and acidic residues" evidence="1">
    <location>
        <begin position="46"/>
        <end position="58"/>
    </location>
</feature>
<gene>
    <name evidence="2" type="ORF">FBUS_00023</name>
</gene>
<comment type="caution">
    <text evidence="2">The sequence shown here is derived from an EMBL/GenBank/DDBJ whole genome shotgun (WGS) entry which is preliminary data.</text>
</comment>
<dbReference type="EMBL" id="LUCM01009864">
    <property type="protein sequence ID" value="KAA0186252.1"/>
    <property type="molecule type" value="Genomic_DNA"/>
</dbReference>
<dbReference type="Proteomes" id="UP000728185">
    <property type="component" value="Unassembled WGS sequence"/>
</dbReference>
<protein>
    <submittedName>
        <fullName evidence="2">Uncharacterized protein</fullName>
    </submittedName>
</protein>
<reference evidence="2" key="1">
    <citation type="submission" date="2019-05" db="EMBL/GenBank/DDBJ databases">
        <title>Annotation for the trematode Fasciolopsis buski.</title>
        <authorList>
            <person name="Choi Y.-J."/>
        </authorList>
    </citation>
    <scope>NUCLEOTIDE SEQUENCE</scope>
    <source>
        <strain evidence="2">HT</strain>
        <tissue evidence="2">Whole worm</tissue>
    </source>
</reference>
<feature type="compositionally biased region" description="Acidic residues" evidence="1">
    <location>
        <begin position="30"/>
        <end position="45"/>
    </location>
</feature>
<sequence>MFSVRVRLHSRRVCGKLLSTSEDAGFQFDDRDEDEDEDDELYNADEDTRACETSGPERDSFARGGGMLLGHTSLYPHVELVYYRLAKVNLGPGHRRIRDEDSRWKLKSACIKLYGVRVGLMEGDSSKSATAAVLHSLRASTSSRSRVGHISTSFTPLHLCLSLLPLRQVIGGRSDDSQYPDCELEDIGFRFELIRSVFRRSLQLKFHTLLFTGVLFPPRYASPPTHLRSSKLSASVETPSSHVASGFVSPNESLSEQYHFCPTSKIVGSPNLDHCATSDAVFTWSIPDSSADLDAHSDNVEESRRNVYTFPDSTFVIRVKLNRLRMLNGWDDERNCCALDFSLNSVVMDACSPSSSGWFHRLTRHRRLVVRLRIGKITSRRVSGSQQVTMWTGFRSHPNDRSWSSFEDTNVVGFVDPLTTDLEQPLTMEEKKKPWVSILNLEKFHAAHGCFYVRIEKKSTALNHQT</sequence>
<organism evidence="2 3">
    <name type="scientific">Fasciolopsis buskii</name>
    <dbReference type="NCBI Taxonomy" id="27845"/>
    <lineage>
        <taxon>Eukaryota</taxon>
        <taxon>Metazoa</taxon>
        <taxon>Spiralia</taxon>
        <taxon>Lophotrochozoa</taxon>
        <taxon>Platyhelminthes</taxon>
        <taxon>Trematoda</taxon>
        <taxon>Digenea</taxon>
        <taxon>Plagiorchiida</taxon>
        <taxon>Echinostomata</taxon>
        <taxon>Echinostomatoidea</taxon>
        <taxon>Fasciolidae</taxon>
        <taxon>Fasciolopsis</taxon>
    </lineage>
</organism>
<evidence type="ECO:0000313" key="3">
    <source>
        <dbReference type="Proteomes" id="UP000728185"/>
    </source>
</evidence>
<keyword evidence="3" id="KW-1185">Reference proteome</keyword>
<evidence type="ECO:0000313" key="2">
    <source>
        <dbReference type="EMBL" id="KAA0186252.1"/>
    </source>
</evidence>